<evidence type="ECO:0000313" key="4">
    <source>
        <dbReference type="EMBL" id="CAD8124514.1"/>
    </source>
</evidence>
<comment type="caution">
    <text evidence="4">The sequence shown here is derived from an EMBL/GenBank/DDBJ whole genome shotgun (WGS) entry which is preliminary data.</text>
</comment>
<reference evidence="4" key="1">
    <citation type="submission" date="2021-01" db="EMBL/GenBank/DDBJ databases">
        <authorList>
            <consortium name="Genoscope - CEA"/>
            <person name="William W."/>
        </authorList>
    </citation>
    <scope>NUCLEOTIDE SEQUENCE</scope>
</reference>
<keyword evidence="2" id="KW-0521">NADP</keyword>
<keyword evidence="5" id="KW-1185">Reference proteome</keyword>
<evidence type="ECO:0000313" key="5">
    <source>
        <dbReference type="Proteomes" id="UP000692954"/>
    </source>
</evidence>
<protein>
    <submittedName>
        <fullName evidence="4">Uncharacterized protein</fullName>
    </submittedName>
</protein>
<organism evidence="4 5">
    <name type="scientific">Paramecium sonneborni</name>
    <dbReference type="NCBI Taxonomy" id="65129"/>
    <lineage>
        <taxon>Eukaryota</taxon>
        <taxon>Sar</taxon>
        <taxon>Alveolata</taxon>
        <taxon>Ciliophora</taxon>
        <taxon>Intramacronucleata</taxon>
        <taxon>Oligohymenophorea</taxon>
        <taxon>Peniculida</taxon>
        <taxon>Parameciidae</taxon>
        <taxon>Paramecium</taxon>
    </lineage>
</organism>
<accession>A0A8S1RB02</accession>
<dbReference type="PANTHER" id="PTHR43963">
    <property type="entry name" value="CARBONYL REDUCTASE 1-RELATED"/>
    <property type="match status" value="1"/>
</dbReference>
<keyword evidence="3" id="KW-0560">Oxidoreductase</keyword>
<evidence type="ECO:0000256" key="1">
    <source>
        <dbReference type="ARBA" id="ARBA00006484"/>
    </source>
</evidence>
<proteinExistence type="inferred from homology"/>
<name>A0A8S1RB02_9CILI</name>
<dbReference type="Pfam" id="PF00106">
    <property type="entry name" value="adh_short"/>
    <property type="match status" value="1"/>
</dbReference>
<dbReference type="InterPro" id="IPR002347">
    <property type="entry name" value="SDR_fam"/>
</dbReference>
<comment type="similarity">
    <text evidence="1">Belongs to the short-chain dehydrogenases/reductases (SDR) family.</text>
</comment>
<dbReference type="AlphaFoldDB" id="A0A8S1RB02"/>
<dbReference type="PANTHER" id="PTHR43963:SF6">
    <property type="entry name" value="CHAIN DEHYDROGENASE FAMILY PROTEIN, PUTATIVE (AFU_ORTHOLOGUE AFUA_3G15350)-RELATED"/>
    <property type="match status" value="1"/>
</dbReference>
<gene>
    <name evidence="4" type="ORF">PSON_ATCC_30995.1.T1510115</name>
</gene>
<dbReference type="OrthoDB" id="1933717at2759"/>
<evidence type="ECO:0000256" key="3">
    <source>
        <dbReference type="ARBA" id="ARBA00023002"/>
    </source>
</evidence>
<sequence>MQSKRIVLITGANRGLGLKLAEVLAEKYSLILTARKHEELQIIKDNLQKKFQNLEIRTHQLDISKKESVNNLKDWLIQQKLKIDVLMNNAGVSQNPRQIIDINVLGTIDVSEQLLPTLTDDGKIILVASILGKLESQPKELKQQLQQKITKEEIIKLSEEFIKENNNNLAVYSASKALINAYGRYVLSGLVKPNQSVYCMHPGWIKTDMGGPQAPGSLDDGVVTSQFLINNLPFQRDEKYHGKYFNDKAQIEDF</sequence>
<dbReference type="GO" id="GO:0016491">
    <property type="term" value="F:oxidoreductase activity"/>
    <property type="evidence" value="ECO:0007669"/>
    <property type="project" value="UniProtKB-KW"/>
</dbReference>
<dbReference type="Proteomes" id="UP000692954">
    <property type="component" value="Unassembled WGS sequence"/>
</dbReference>
<evidence type="ECO:0000256" key="2">
    <source>
        <dbReference type="ARBA" id="ARBA00022857"/>
    </source>
</evidence>
<dbReference type="EMBL" id="CAJJDN010000151">
    <property type="protein sequence ID" value="CAD8124514.1"/>
    <property type="molecule type" value="Genomic_DNA"/>
</dbReference>